<dbReference type="GO" id="GO:0009636">
    <property type="term" value="P:response to toxic substance"/>
    <property type="evidence" value="ECO:0007669"/>
    <property type="project" value="UniProtKB-ARBA"/>
</dbReference>
<dbReference type="NCBIfam" id="TIGR00915">
    <property type="entry name" value="2A0602"/>
    <property type="match status" value="1"/>
</dbReference>
<dbReference type="PROSITE" id="PS50156">
    <property type="entry name" value="SSD"/>
    <property type="match status" value="1"/>
</dbReference>
<name>A0A225NLA2_9RHOB</name>
<dbReference type="PANTHER" id="PTHR32063:SF76">
    <property type="entry name" value="EFFLUX PUMP MEMBRANE TRANSPORTER"/>
    <property type="match status" value="1"/>
</dbReference>
<dbReference type="PRINTS" id="PR00702">
    <property type="entry name" value="ACRIFLAVINRP"/>
</dbReference>
<dbReference type="InterPro" id="IPR001036">
    <property type="entry name" value="Acrflvin-R"/>
</dbReference>
<dbReference type="SUPFAM" id="SSF82866">
    <property type="entry name" value="Multidrug efflux transporter AcrB transmembrane domain"/>
    <property type="match status" value="2"/>
</dbReference>
<feature type="transmembrane region" description="Helical" evidence="9">
    <location>
        <begin position="1000"/>
        <end position="1026"/>
    </location>
</feature>
<organism evidence="11 12">
    <name type="scientific">Marinibacterium profundimaris</name>
    <dbReference type="NCBI Taxonomy" id="1679460"/>
    <lineage>
        <taxon>Bacteria</taxon>
        <taxon>Pseudomonadati</taxon>
        <taxon>Pseudomonadota</taxon>
        <taxon>Alphaproteobacteria</taxon>
        <taxon>Rhodobacterales</taxon>
        <taxon>Paracoccaceae</taxon>
        <taxon>Marinibacterium</taxon>
    </lineage>
</organism>
<keyword evidence="4" id="KW-1003">Cell membrane</keyword>
<dbReference type="Gene3D" id="3.30.70.1430">
    <property type="entry name" value="Multidrug efflux transporter AcrB pore domain"/>
    <property type="match status" value="2"/>
</dbReference>
<evidence type="ECO:0000256" key="9">
    <source>
        <dbReference type="RuleBase" id="RU364070"/>
    </source>
</evidence>
<keyword evidence="8 9" id="KW-0472">Membrane</keyword>
<dbReference type="AlphaFoldDB" id="A0A225NLA2"/>
<dbReference type="GO" id="GO:0042910">
    <property type="term" value="F:xenobiotic transmembrane transporter activity"/>
    <property type="evidence" value="ECO:0007669"/>
    <property type="project" value="TreeGrafter"/>
</dbReference>
<gene>
    <name evidence="11" type="ORF">ATO3_09595</name>
</gene>
<dbReference type="Proteomes" id="UP000215377">
    <property type="component" value="Unassembled WGS sequence"/>
</dbReference>
<feature type="transmembrane region" description="Helical" evidence="9">
    <location>
        <begin position="923"/>
        <end position="948"/>
    </location>
</feature>
<dbReference type="SUPFAM" id="SSF82714">
    <property type="entry name" value="Multidrug efflux transporter AcrB TolC docking domain, DN and DC subdomains"/>
    <property type="match status" value="2"/>
</dbReference>
<protein>
    <recommendedName>
        <fullName evidence="9">Efflux pump membrane transporter</fullName>
    </recommendedName>
</protein>
<evidence type="ECO:0000256" key="6">
    <source>
        <dbReference type="ARBA" id="ARBA00022692"/>
    </source>
</evidence>
<dbReference type="EMBL" id="AQQR01000003">
    <property type="protein sequence ID" value="OWU74836.1"/>
    <property type="molecule type" value="Genomic_DNA"/>
</dbReference>
<keyword evidence="7 9" id="KW-1133">Transmembrane helix</keyword>
<dbReference type="GO" id="GO:0015562">
    <property type="term" value="F:efflux transmembrane transporter activity"/>
    <property type="evidence" value="ECO:0007669"/>
    <property type="project" value="InterPro"/>
</dbReference>
<keyword evidence="3 9" id="KW-0813">Transport</keyword>
<feature type="domain" description="SSD" evidence="10">
    <location>
        <begin position="366"/>
        <end position="498"/>
    </location>
</feature>
<proteinExistence type="inferred from homology"/>
<evidence type="ECO:0000256" key="8">
    <source>
        <dbReference type="ARBA" id="ARBA00023136"/>
    </source>
</evidence>
<feature type="transmembrane region" description="Helical" evidence="9">
    <location>
        <begin position="969"/>
        <end position="988"/>
    </location>
</feature>
<feature type="transmembrane region" description="Helical" evidence="9">
    <location>
        <begin position="395"/>
        <end position="415"/>
    </location>
</feature>
<keyword evidence="12" id="KW-1185">Reference proteome</keyword>
<feature type="transmembrane region" description="Helical" evidence="9">
    <location>
        <begin position="473"/>
        <end position="500"/>
    </location>
</feature>
<dbReference type="Gene3D" id="3.30.70.1440">
    <property type="entry name" value="Multidrug efflux transporter AcrB pore domain"/>
    <property type="match status" value="1"/>
</dbReference>
<dbReference type="InterPro" id="IPR000731">
    <property type="entry name" value="SSD"/>
</dbReference>
<keyword evidence="6 9" id="KW-0812">Transmembrane</keyword>
<dbReference type="Pfam" id="PF00873">
    <property type="entry name" value="ACR_tran"/>
    <property type="match status" value="1"/>
</dbReference>
<feature type="transmembrane region" description="Helical" evidence="9">
    <location>
        <begin position="897"/>
        <end position="917"/>
    </location>
</feature>
<evidence type="ECO:0000256" key="1">
    <source>
        <dbReference type="ARBA" id="ARBA00004429"/>
    </source>
</evidence>
<accession>A0A225NLA2</accession>
<dbReference type="InterPro" id="IPR004764">
    <property type="entry name" value="MdtF-like"/>
</dbReference>
<comment type="caution">
    <text evidence="11">The sequence shown here is derived from an EMBL/GenBank/DDBJ whole genome shotgun (WGS) entry which is preliminary data.</text>
</comment>
<keyword evidence="5 9" id="KW-0997">Cell inner membrane</keyword>
<feature type="transmembrane region" description="Helical" evidence="9">
    <location>
        <begin position="368"/>
        <end position="389"/>
    </location>
</feature>
<dbReference type="Gene3D" id="3.30.2090.10">
    <property type="entry name" value="Multidrug efflux transporter AcrB TolC docking domain, DN and DC subdomains"/>
    <property type="match status" value="2"/>
</dbReference>
<feature type="transmembrane region" description="Helical" evidence="9">
    <location>
        <begin position="873"/>
        <end position="890"/>
    </location>
</feature>
<dbReference type="GO" id="GO:0005886">
    <property type="term" value="C:plasma membrane"/>
    <property type="evidence" value="ECO:0007669"/>
    <property type="project" value="UniProtKB-SubCell"/>
</dbReference>
<evidence type="ECO:0000313" key="12">
    <source>
        <dbReference type="Proteomes" id="UP000215377"/>
    </source>
</evidence>
<feature type="transmembrane region" description="Helical" evidence="9">
    <location>
        <begin position="12"/>
        <end position="33"/>
    </location>
</feature>
<dbReference type="NCBIfam" id="NF000282">
    <property type="entry name" value="RND_permease_1"/>
    <property type="match status" value="1"/>
</dbReference>
<evidence type="ECO:0000256" key="7">
    <source>
        <dbReference type="ARBA" id="ARBA00022989"/>
    </source>
</evidence>
<comment type="subcellular location">
    <subcellularLocation>
        <location evidence="1 9">Cell inner membrane</location>
        <topology evidence="1 9">Multi-pass membrane protein</topology>
    </subcellularLocation>
</comment>
<dbReference type="FunFam" id="1.20.1640.10:FF:000001">
    <property type="entry name" value="Efflux pump membrane transporter"/>
    <property type="match status" value="1"/>
</dbReference>
<dbReference type="PANTHER" id="PTHR32063">
    <property type="match status" value="1"/>
</dbReference>
<dbReference type="SUPFAM" id="SSF82693">
    <property type="entry name" value="Multidrug efflux transporter AcrB pore domain, PN1, PN2, PC1 and PC2 subdomains"/>
    <property type="match status" value="3"/>
</dbReference>
<dbReference type="Gene3D" id="1.20.1640.10">
    <property type="entry name" value="Multidrug efflux transporter AcrB transmembrane domain"/>
    <property type="match status" value="2"/>
</dbReference>
<feature type="transmembrane region" description="Helical" evidence="9">
    <location>
        <begin position="342"/>
        <end position="361"/>
    </location>
</feature>
<sequence>MISKVFIHRPRMALVISIVITLAGVISLLQLPVAQFPDIVPPQVQVTANYPGAGADVVEATVAQPIEAQVVGVSDMLYMSSTSGSNGSYTLNVTFAPGTDPDINTVNLQNRVALAESSLPDQVTRIGVSTKKKSSALLQVINISSSDPTQDDLYLSNFATINVMDRVKRVDGVGDAILFGAQDYSMRAWLNIDAMTNLNLTPDDVINAINAQNTQAAIGRIGAQPMTSDPVFQLNIQTQGRLSTVEEFEQIIVRAEADGSYVRLGDIARVELGAKSLDSEAKFNGQPTAMIGVYLAPGANALSTSEQIHDTLTQAQQAFPDDITWSVPYNSVSFVRASIEEVLKTLGEAFILVVIVVFLFLGSLRMTIIPLIAVPVSLVGAMSFLLILGFSLNTISLLALVLAIGIVVDDAIVVIENVEKVMSDRPELTVPEATEVAMEQITAPILAITLVLLSVFVPVAFIPGISGTIFQQFAVAVSFSMLISALNALTLSPALCSLLLKRHSGPPKGPLAWLSKQIDRAGLGYASVAGVLARRAVLSLVFLAVAIGGAAFLFKTTPSGFLPTEDQGAFFVEMALPDGASINRTRETMAQVYDTLKDGPGVESIETVSGYSFVDGLAKSNSGFAIVIMKPFDERTAPDETVDAAIARARGQLAQLTTAIGVPFNLPPIIGLGTGAGFQYELLSLQGADPTELGATARGLVTATHSDDRLAGVYTTYSANSPVLNLDLDRDRLQTLGVDVNTLFRTMQATLGGYYVNDMNLFGRTWQVNVEAEERYRQSVSDIGRIHVRNDQGEMVPLDSVARVSLEAGPQALTRYNNYRSVTINGGPAPGVSSGTALEAMEEISATSLPAGYDFEWTGTAQQEIDAAGKTPIVLGLAVLFAYLFLVALYESWTIPVGVLLSVSFASCGALIALRLSGLANNVYAQIGLVVLIALAAKNAILIVEFAMDRRNQGESIVDAAVDGARARFRAVMMTSFAFIAGLFPLVVAEGASMLARRGVGVPVFGGMIAAAVVGIFIIPALYVLAQRFREKVHGSPDEPGAGPGQTG</sequence>
<dbReference type="InterPro" id="IPR027463">
    <property type="entry name" value="AcrB_DN_DC_subdom"/>
</dbReference>
<dbReference type="RefSeq" id="WP_088649633.1">
    <property type="nucleotide sequence ID" value="NZ_AQQR01000003.1"/>
</dbReference>
<evidence type="ECO:0000313" key="11">
    <source>
        <dbReference type="EMBL" id="OWU74836.1"/>
    </source>
</evidence>
<feature type="transmembrane region" description="Helical" evidence="9">
    <location>
        <begin position="441"/>
        <end position="461"/>
    </location>
</feature>
<comment type="similarity">
    <text evidence="2 9">Belongs to the resistance-nodulation-cell division (RND) (TC 2.A.6) family.</text>
</comment>
<evidence type="ECO:0000256" key="5">
    <source>
        <dbReference type="ARBA" id="ARBA00022519"/>
    </source>
</evidence>
<evidence type="ECO:0000256" key="3">
    <source>
        <dbReference type="ARBA" id="ARBA00022448"/>
    </source>
</evidence>
<evidence type="ECO:0000256" key="4">
    <source>
        <dbReference type="ARBA" id="ARBA00022475"/>
    </source>
</evidence>
<dbReference type="OrthoDB" id="9807350at2"/>
<evidence type="ECO:0000256" key="2">
    <source>
        <dbReference type="ARBA" id="ARBA00010942"/>
    </source>
</evidence>
<reference evidence="11 12" key="1">
    <citation type="submission" date="2013-04" db="EMBL/GenBank/DDBJ databases">
        <title>Oceanicola sp. 22II1-22F33 Genome Sequencing.</title>
        <authorList>
            <person name="Lai Q."/>
            <person name="Li G."/>
            <person name="Shao Z."/>
        </authorList>
    </citation>
    <scope>NUCLEOTIDE SEQUENCE [LARGE SCALE GENOMIC DNA]</scope>
    <source>
        <strain evidence="11 12">22II1-22F33</strain>
    </source>
</reference>
<dbReference type="Gene3D" id="3.30.70.1320">
    <property type="entry name" value="Multidrug efflux transporter AcrB pore domain like"/>
    <property type="match status" value="1"/>
</dbReference>
<feature type="transmembrane region" description="Helical" evidence="9">
    <location>
        <begin position="536"/>
        <end position="554"/>
    </location>
</feature>
<evidence type="ECO:0000259" key="10">
    <source>
        <dbReference type="PROSITE" id="PS50156"/>
    </source>
</evidence>